<dbReference type="PANTHER" id="PTHR43968:SF6">
    <property type="entry name" value="GLUTATHIONE S-TRANSFERASE OMEGA"/>
    <property type="match status" value="1"/>
</dbReference>
<dbReference type="Pfam" id="PF14497">
    <property type="entry name" value="GST_C_3"/>
    <property type="match status" value="1"/>
</dbReference>
<evidence type="ECO:0000259" key="2">
    <source>
        <dbReference type="PROSITE" id="PS50405"/>
    </source>
</evidence>
<dbReference type="Gene3D" id="1.20.1050.10">
    <property type="match status" value="1"/>
</dbReference>
<dbReference type="Pfam" id="PF13417">
    <property type="entry name" value="GST_N_3"/>
    <property type="match status" value="1"/>
</dbReference>
<feature type="domain" description="GST N-terminal" evidence="1">
    <location>
        <begin position="1"/>
        <end position="77"/>
    </location>
</feature>
<dbReference type="EMBL" id="CP024081">
    <property type="protein sequence ID" value="AVU73726.1"/>
    <property type="molecule type" value="Genomic_DNA"/>
</dbReference>
<dbReference type="PANTHER" id="PTHR43968">
    <property type="match status" value="1"/>
</dbReference>
<dbReference type="InterPro" id="IPR050983">
    <property type="entry name" value="GST_Omega/HSP26"/>
</dbReference>
<dbReference type="Gene3D" id="3.40.30.10">
    <property type="entry name" value="Glutaredoxin"/>
    <property type="match status" value="1"/>
</dbReference>
<dbReference type="SFLD" id="SFLDG00358">
    <property type="entry name" value="Main_(cytGST)"/>
    <property type="match status" value="1"/>
</dbReference>
<evidence type="ECO:0000313" key="3">
    <source>
        <dbReference type="EMBL" id="AVU73726.1"/>
    </source>
</evidence>
<organism evidence="3 4">
    <name type="scientific">Pseudomonas rhizophila</name>
    <dbReference type="NCBI Taxonomy" id="2045200"/>
    <lineage>
        <taxon>Bacteria</taxon>
        <taxon>Pseudomonadati</taxon>
        <taxon>Pseudomonadota</taxon>
        <taxon>Gammaproteobacteria</taxon>
        <taxon>Pseudomonadales</taxon>
        <taxon>Pseudomonadaceae</taxon>
        <taxon>Pseudomonas</taxon>
    </lineage>
</organism>
<dbReference type="Proteomes" id="UP000241936">
    <property type="component" value="Chromosome"/>
</dbReference>
<dbReference type="InterPro" id="IPR010987">
    <property type="entry name" value="Glutathione-S-Trfase_C-like"/>
</dbReference>
<sequence length="219" mass="24239">MLKLYGFSVSNYYNMVKLALLEKGLPFEEVPFYGAQTPDVLAISPRGKVPVLKTEQGFINETSVILEYIEQTQSGKALLPSDPFERAQVLALCREIELYIELPGRACYTEAFFGISVPEAIKEKTKAELLLGFASLGRHGKFSPYVAGDSLSLADLYFLYSVSLACQVGRKVFDIDLLADMPAAKGLMERLEQNPNVQRIAADREAEMPAFLAMIAAKK</sequence>
<name>A0ABN5JKM6_9PSED</name>
<dbReference type="InterPro" id="IPR040079">
    <property type="entry name" value="Glutathione_S-Trfase"/>
</dbReference>
<dbReference type="CDD" id="cd00570">
    <property type="entry name" value="GST_N_family"/>
    <property type="match status" value="1"/>
</dbReference>
<protein>
    <submittedName>
        <fullName evidence="3">Glutathione S-transferase</fullName>
    </submittedName>
</protein>
<reference evidence="3 4" key="1">
    <citation type="journal article" date="2018" name="Front. Microbiol.">
        <title>Pseudomonas rhizophila S211, a New Plant Growth-Promoting Rhizobacterium with Potential in Pesticide-Bioremediation.</title>
        <authorList>
            <person name="Hassen W."/>
            <person name="Neifar M."/>
            <person name="Cherif H."/>
            <person name="Najjari A."/>
            <person name="Chouchane H."/>
            <person name="Driouich R.C."/>
            <person name="Salah A."/>
            <person name="Naili F."/>
            <person name="Mosbah A."/>
            <person name="Souissi Y."/>
            <person name="Raddadi N."/>
            <person name="Ouzari H.I."/>
            <person name="Fava F."/>
            <person name="Cherif A."/>
        </authorList>
    </citation>
    <scope>NUCLEOTIDE SEQUENCE [LARGE SCALE GENOMIC DNA]</scope>
    <source>
        <strain evidence="3 4">S211</strain>
    </source>
</reference>
<gene>
    <name evidence="3" type="ORF">CRX69_00440</name>
</gene>
<dbReference type="InterPro" id="IPR036282">
    <property type="entry name" value="Glutathione-S-Trfase_C_sf"/>
</dbReference>
<dbReference type="InterPro" id="IPR036249">
    <property type="entry name" value="Thioredoxin-like_sf"/>
</dbReference>
<evidence type="ECO:0000313" key="4">
    <source>
        <dbReference type="Proteomes" id="UP000241936"/>
    </source>
</evidence>
<dbReference type="InterPro" id="IPR004046">
    <property type="entry name" value="GST_C"/>
</dbReference>
<dbReference type="InterPro" id="IPR004045">
    <property type="entry name" value="Glutathione_S-Trfase_N"/>
</dbReference>
<feature type="domain" description="GST C-terminal" evidence="2">
    <location>
        <begin position="82"/>
        <end position="210"/>
    </location>
</feature>
<dbReference type="RefSeq" id="WP_107321369.1">
    <property type="nucleotide sequence ID" value="NZ_CP024081.1"/>
</dbReference>
<dbReference type="PROSITE" id="PS50405">
    <property type="entry name" value="GST_CTER"/>
    <property type="match status" value="1"/>
</dbReference>
<dbReference type="SFLD" id="SFLDS00019">
    <property type="entry name" value="Glutathione_Transferase_(cytos"/>
    <property type="match status" value="1"/>
</dbReference>
<accession>A0ABN5JKM6</accession>
<keyword evidence="4" id="KW-1185">Reference proteome</keyword>
<proteinExistence type="predicted"/>
<dbReference type="SUPFAM" id="SSF52833">
    <property type="entry name" value="Thioredoxin-like"/>
    <property type="match status" value="1"/>
</dbReference>
<dbReference type="PROSITE" id="PS50404">
    <property type="entry name" value="GST_NTER"/>
    <property type="match status" value="1"/>
</dbReference>
<evidence type="ECO:0000259" key="1">
    <source>
        <dbReference type="PROSITE" id="PS50404"/>
    </source>
</evidence>
<dbReference type="SUPFAM" id="SSF47616">
    <property type="entry name" value="GST C-terminal domain-like"/>
    <property type="match status" value="1"/>
</dbReference>